<evidence type="ECO:0000313" key="4">
    <source>
        <dbReference type="Proteomes" id="UP000240883"/>
    </source>
</evidence>
<organism evidence="3 4">
    <name type="scientific">Corynespora cassiicola Philippines</name>
    <dbReference type="NCBI Taxonomy" id="1448308"/>
    <lineage>
        <taxon>Eukaryota</taxon>
        <taxon>Fungi</taxon>
        <taxon>Dikarya</taxon>
        <taxon>Ascomycota</taxon>
        <taxon>Pezizomycotina</taxon>
        <taxon>Dothideomycetes</taxon>
        <taxon>Pleosporomycetidae</taxon>
        <taxon>Pleosporales</taxon>
        <taxon>Corynesporascaceae</taxon>
        <taxon>Corynespora</taxon>
    </lineage>
</organism>
<evidence type="ECO:0000256" key="1">
    <source>
        <dbReference type="SAM" id="MobiDB-lite"/>
    </source>
</evidence>
<gene>
    <name evidence="3" type="ORF">BS50DRAFT_567244</name>
</gene>
<dbReference type="InterPro" id="IPR036047">
    <property type="entry name" value="F-box-like_dom_sf"/>
</dbReference>
<feature type="region of interest" description="Disordered" evidence="1">
    <location>
        <begin position="540"/>
        <end position="560"/>
    </location>
</feature>
<keyword evidence="4" id="KW-1185">Reference proteome</keyword>
<dbReference type="InterPro" id="IPR001810">
    <property type="entry name" value="F-box_dom"/>
</dbReference>
<protein>
    <recommendedName>
        <fullName evidence="2">F-box domain-containing protein</fullName>
    </recommendedName>
</protein>
<dbReference type="Pfam" id="PF00646">
    <property type="entry name" value="F-box"/>
    <property type="match status" value="1"/>
</dbReference>
<dbReference type="AlphaFoldDB" id="A0A2T2P9S2"/>
<dbReference type="PROSITE" id="PS50181">
    <property type="entry name" value="FBOX"/>
    <property type="match status" value="1"/>
</dbReference>
<feature type="region of interest" description="Disordered" evidence="1">
    <location>
        <begin position="622"/>
        <end position="664"/>
    </location>
</feature>
<name>A0A2T2P9S2_CORCC</name>
<reference evidence="3 4" key="1">
    <citation type="journal article" date="2018" name="Front. Microbiol.">
        <title>Genome-Wide Analysis of Corynespora cassiicola Leaf Fall Disease Putative Effectors.</title>
        <authorList>
            <person name="Lopez D."/>
            <person name="Ribeiro S."/>
            <person name="Label P."/>
            <person name="Fumanal B."/>
            <person name="Venisse J.S."/>
            <person name="Kohler A."/>
            <person name="de Oliveira R.R."/>
            <person name="Labutti K."/>
            <person name="Lipzen A."/>
            <person name="Lail K."/>
            <person name="Bauer D."/>
            <person name="Ohm R.A."/>
            <person name="Barry K.W."/>
            <person name="Spatafora J."/>
            <person name="Grigoriev I.V."/>
            <person name="Martin F.M."/>
            <person name="Pujade-Renaud V."/>
        </authorList>
    </citation>
    <scope>NUCLEOTIDE SEQUENCE [LARGE SCALE GENOMIC DNA]</scope>
    <source>
        <strain evidence="3 4">Philippines</strain>
    </source>
</reference>
<dbReference type="SUPFAM" id="SSF81383">
    <property type="entry name" value="F-box domain"/>
    <property type="match status" value="1"/>
</dbReference>
<dbReference type="OrthoDB" id="2522477at2759"/>
<evidence type="ECO:0000259" key="2">
    <source>
        <dbReference type="PROSITE" id="PS50181"/>
    </source>
</evidence>
<dbReference type="STRING" id="1448308.A0A2T2P9S2"/>
<dbReference type="Proteomes" id="UP000240883">
    <property type="component" value="Unassembled WGS sequence"/>
</dbReference>
<sequence>MQQACPRQGEGRAGDEVIDKLSGLGCKSYPTIEHGQWPGLPLADPPILARPWCVVQTHQFPAPSTTAAAMASTSETKPPVSSPCFLFGLPNELLDHIVEKLSGDDLSLCALAQTCRHLQPICEKQIYSTVELYHTQGLTAIIKAFAARVERVQSVQKLKIVYKYHDALTSTMEERSEFNQYIPQMRSLKDWHIESPYDNFQWEFHGREWVENDMEHFRKALEDTSLHHQVPLKTNVGLAKLERLTIHSHGPATDFWDLDGFHCLFRHPTLRYLHASCFTLPADLPELEGYEKKTPLQTLIFDECEIEPKSLARILQTPQKLKHLTLGENVHNNRRHREVNARLTTAPRAAIEALSAVADSLETLTHYDPYWRALAYLPSRPRPELHGDGLRNFLQLKSINCDLHSFLHSSITRARSLAPPHLEVLRIRHPPYRQRDRNPGFFDHLPDYEPYTYLDSLRTLELLQTTTLESKFADADYICQPEILRERHSYAYKLHKIGINFKLLVEMKYKDTYIPPYLHGEHVPITRCLYDAAEFGFEHKPEPSPDALQPRDTTVQSDELSEEDILRAKNMVRRTLQDIVLEFELAGSDSDSDTDSDLHGPILAILQQGFDSDEFEDFEDGFELPDFLSDDDNDDDSYYSVDEETEALDTDFYDDDGDGEDDLD</sequence>
<evidence type="ECO:0000313" key="3">
    <source>
        <dbReference type="EMBL" id="PSN74409.1"/>
    </source>
</evidence>
<dbReference type="EMBL" id="KZ678128">
    <property type="protein sequence ID" value="PSN74409.1"/>
    <property type="molecule type" value="Genomic_DNA"/>
</dbReference>
<dbReference type="SUPFAM" id="SSF52047">
    <property type="entry name" value="RNI-like"/>
    <property type="match status" value="1"/>
</dbReference>
<feature type="domain" description="F-box" evidence="2">
    <location>
        <begin position="83"/>
        <end position="130"/>
    </location>
</feature>
<accession>A0A2T2P9S2</accession>
<proteinExistence type="predicted"/>